<feature type="domain" description="T4 RNA ligase 1-like N-terminal" evidence="1">
    <location>
        <begin position="67"/>
        <end position="289"/>
    </location>
</feature>
<dbReference type="InterPro" id="IPR019039">
    <property type="entry name" value="T4-Rnl1-like_N"/>
</dbReference>
<name>A0A9P6XL66_RHIOR</name>
<reference evidence="2" key="1">
    <citation type="journal article" date="2020" name="Microb. Genom.">
        <title>Genetic diversity of clinical and environmental Mucorales isolates obtained from an investigation of mucormycosis cases among solid organ transplant recipients.</title>
        <authorList>
            <person name="Nguyen M.H."/>
            <person name="Kaul D."/>
            <person name="Muto C."/>
            <person name="Cheng S.J."/>
            <person name="Richter R.A."/>
            <person name="Bruno V.M."/>
            <person name="Liu G."/>
            <person name="Beyhan S."/>
            <person name="Sundermann A.J."/>
            <person name="Mounaud S."/>
            <person name="Pasculle A.W."/>
            <person name="Nierman W.C."/>
            <person name="Driscoll E."/>
            <person name="Cumbie R."/>
            <person name="Clancy C.J."/>
            <person name="Dupont C.L."/>
        </authorList>
    </citation>
    <scope>NUCLEOTIDE SEQUENCE</scope>
    <source>
        <strain evidence="2">GL11</strain>
    </source>
</reference>
<dbReference type="Proteomes" id="UP000716291">
    <property type="component" value="Unassembled WGS sequence"/>
</dbReference>
<dbReference type="PANTHER" id="PTHR32004">
    <property type="entry name" value="TRNA LIGASE"/>
    <property type="match status" value="1"/>
</dbReference>
<dbReference type="PANTHER" id="PTHR32004:SF1">
    <property type="entry name" value="TRNA LIGASE"/>
    <property type="match status" value="1"/>
</dbReference>
<dbReference type="GO" id="GO:0003972">
    <property type="term" value="F:RNA ligase (ATP) activity"/>
    <property type="evidence" value="ECO:0007669"/>
    <property type="project" value="TreeGrafter"/>
</dbReference>
<accession>A0A9P6XL66</accession>
<evidence type="ECO:0000313" key="2">
    <source>
        <dbReference type="EMBL" id="KAG1315925.1"/>
    </source>
</evidence>
<keyword evidence="3" id="KW-1185">Reference proteome</keyword>
<protein>
    <recommendedName>
        <fullName evidence="1">T4 RNA ligase 1-like N-terminal domain-containing protein</fullName>
    </recommendedName>
</protein>
<gene>
    <name evidence="2" type="ORF">G6F64_000283</name>
</gene>
<organism evidence="2 3">
    <name type="scientific">Rhizopus oryzae</name>
    <name type="common">Mucormycosis agent</name>
    <name type="synonym">Rhizopus arrhizus var. delemar</name>
    <dbReference type="NCBI Taxonomy" id="64495"/>
    <lineage>
        <taxon>Eukaryota</taxon>
        <taxon>Fungi</taxon>
        <taxon>Fungi incertae sedis</taxon>
        <taxon>Mucoromycota</taxon>
        <taxon>Mucoromycotina</taxon>
        <taxon>Mucoromycetes</taxon>
        <taxon>Mucorales</taxon>
        <taxon>Mucorineae</taxon>
        <taxon>Rhizopodaceae</taxon>
        <taxon>Rhizopus</taxon>
    </lineage>
</organism>
<dbReference type="OrthoDB" id="276239at2759"/>
<dbReference type="AlphaFoldDB" id="A0A9P6XL66"/>
<sequence>MDNINIPAIDLKDDQVHNIVEKYHEIKESSKDVRCRDFILEDEIKWTSWIVRESVYKKKPHKLPALARGLFTKKTNGKHSIVVRGYDKFFNLSETAATQWPALETETTGPYEITAKENGCIIFIAALSKNKIVVTSKHSIPEDKTDIKAHAGVGYNWVIKHLASVDKKEKDLAEWLFEKGVTLVAELCDDEFEQHILPYTGKLRGLYLHGINYNTSTLQTLPSAIVQRVALAFGFHTTSFETFSSIKEVKQFAEEMQRTGYLNGREIEGIVVRCKRDGNDFMFKIKNEQYLQYREYREITKSLLHVHSDGTVSIDPTKQAKYKYEKTKFYIDWLKEKVKEHPEWFKEYKAEKGIIQTRQEFEEYWKETGSSAATEK</sequence>
<proteinExistence type="predicted"/>
<evidence type="ECO:0000313" key="3">
    <source>
        <dbReference type="Proteomes" id="UP000716291"/>
    </source>
</evidence>
<comment type="caution">
    <text evidence="2">The sequence shown here is derived from an EMBL/GenBank/DDBJ whole genome shotgun (WGS) entry which is preliminary data.</text>
</comment>
<dbReference type="GO" id="GO:0006388">
    <property type="term" value="P:tRNA splicing, via endonucleolytic cleavage and ligation"/>
    <property type="evidence" value="ECO:0007669"/>
    <property type="project" value="TreeGrafter"/>
</dbReference>
<dbReference type="EMBL" id="JAANQT010000016">
    <property type="protein sequence ID" value="KAG1315925.1"/>
    <property type="molecule type" value="Genomic_DNA"/>
</dbReference>
<dbReference type="Pfam" id="PF09511">
    <property type="entry name" value="RNA_lig_T4_1"/>
    <property type="match status" value="1"/>
</dbReference>
<dbReference type="GO" id="GO:0005634">
    <property type="term" value="C:nucleus"/>
    <property type="evidence" value="ECO:0007669"/>
    <property type="project" value="TreeGrafter"/>
</dbReference>
<evidence type="ECO:0000259" key="1">
    <source>
        <dbReference type="Pfam" id="PF09511"/>
    </source>
</evidence>